<keyword evidence="2" id="KW-1185">Reference proteome</keyword>
<dbReference type="Proteomes" id="UP000006073">
    <property type="component" value="Unassembled WGS sequence"/>
</dbReference>
<dbReference type="EMBL" id="ALWO02000033">
    <property type="protein sequence ID" value="EOZ96663.1"/>
    <property type="molecule type" value="Genomic_DNA"/>
</dbReference>
<accession>S2E3D5</accession>
<evidence type="ECO:0000313" key="1">
    <source>
        <dbReference type="EMBL" id="EOZ96663.1"/>
    </source>
</evidence>
<reference evidence="1 2" key="1">
    <citation type="journal article" date="2013" name="Genome Announc.">
        <title>Draft Genome Sequence of Indibacter alkaliphilus Strain LW1T, Isolated from Lonar Lake, a Haloalkaline Lake in the Buldana District of Maharashtra, India.</title>
        <authorList>
            <person name="Singh A."/>
            <person name="Kumar Jangir P."/>
            <person name="Sharma R."/>
            <person name="Singh A."/>
            <person name="Kumar Pinnaka A."/>
            <person name="Shivaji S."/>
        </authorList>
    </citation>
    <scope>NUCLEOTIDE SEQUENCE [LARGE SCALE GENOMIC DNA]</scope>
    <source>
        <strain evidence="2">CCUG 57479 / KCTC 22604 / LW1</strain>
    </source>
</reference>
<protein>
    <submittedName>
        <fullName evidence="1">Uncharacterized protein</fullName>
    </submittedName>
</protein>
<dbReference type="AlphaFoldDB" id="S2E3D5"/>
<evidence type="ECO:0000313" key="2">
    <source>
        <dbReference type="Proteomes" id="UP000006073"/>
    </source>
</evidence>
<comment type="caution">
    <text evidence="1">The sequence shown here is derived from an EMBL/GenBank/DDBJ whole genome shotgun (WGS) entry which is preliminary data.</text>
</comment>
<dbReference type="STRING" id="1189612.A33Q_2433"/>
<gene>
    <name evidence="1" type="ORF">A33Q_2433</name>
</gene>
<organism evidence="1 2">
    <name type="scientific">Indibacter alkaliphilus (strain CCUG 57479 / KCTC 22604 / LW1)</name>
    <dbReference type="NCBI Taxonomy" id="1189612"/>
    <lineage>
        <taxon>Bacteria</taxon>
        <taxon>Pseudomonadati</taxon>
        <taxon>Bacteroidota</taxon>
        <taxon>Cytophagia</taxon>
        <taxon>Cytophagales</taxon>
        <taxon>Cyclobacteriaceae</taxon>
    </lineage>
</organism>
<proteinExistence type="predicted"/>
<sequence length="43" mass="5020">MSITDGNWQSIGFFILHLWFLNPDGHSSTKRSEYQLYGLRTMA</sequence>
<name>S2E3D5_INDAL</name>